<comment type="caution">
    <text evidence="1">The sequence shown here is derived from an EMBL/GenBank/DDBJ whole genome shotgun (WGS) entry which is preliminary data.</text>
</comment>
<proteinExistence type="predicted"/>
<dbReference type="InterPro" id="IPR013325">
    <property type="entry name" value="RNA_pol_sigma_r2"/>
</dbReference>
<gene>
    <name evidence="1" type="ORF">ACETWP_17040</name>
</gene>
<dbReference type="Gene3D" id="1.10.1740.10">
    <property type="match status" value="1"/>
</dbReference>
<keyword evidence="2" id="KW-1185">Reference proteome</keyword>
<protein>
    <recommendedName>
        <fullName evidence="3">Sigma-70 region 2</fullName>
    </recommendedName>
</protein>
<organism evidence="1 2">
    <name type="scientific">Arthrobacter halodurans</name>
    <dbReference type="NCBI Taxonomy" id="516699"/>
    <lineage>
        <taxon>Bacteria</taxon>
        <taxon>Bacillati</taxon>
        <taxon>Actinomycetota</taxon>
        <taxon>Actinomycetes</taxon>
        <taxon>Micrococcales</taxon>
        <taxon>Micrococcaceae</taxon>
        <taxon>Arthrobacter</taxon>
    </lineage>
</organism>
<name>A0ABV4URJ7_9MICC</name>
<evidence type="ECO:0000313" key="1">
    <source>
        <dbReference type="EMBL" id="MFB0836298.1"/>
    </source>
</evidence>
<evidence type="ECO:0000313" key="2">
    <source>
        <dbReference type="Proteomes" id="UP001575652"/>
    </source>
</evidence>
<accession>A0ABV4URJ7</accession>
<dbReference type="EMBL" id="JBHDLJ010000021">
    <property type="protein sequence ID" value="MFB0836298.1"/>
    <property type="molecule type" value="Genomic_DNA"/>
</dbReference>
<sequence>MPLIRTGDTDAFEVFYDLTSPLAYGLACHLLGAGPAAERALENAYRTAWATARHRAPRPEDAVHWILGLVQDQADAPPARTA</sequence>
<dbReference type="SUPFAM" id="SSF88946">
    <property type="entry name" value="Sigma2 domain of RNA polymerase sigma factors"/>
    <property type="match status" value="1"/>
</dbReference>
<evidence type="ECO:0008006" key="3">
    <source>
        <dbReference type="Google" id="ProtNLM"/>
    </source>
</evidence>
<dbReference type="Proteomes" id="UP001575652">
    <property type="component" value="Unassembled WGS sequence"/>
</dbReference>
<reference evidence="1 2" key="1">
    <citation type="submission" date="2024-09" db="EMBL/GenBank/DDBJ databases">
        <authorList>
            <person name="Salinas-Garcia M.A."/>
            <person name="Prieme A."/>
        </authorList>
    </citation>
    <scope>NUCLEOTIDE SEQUENCE [LARGE SCALE GENOMIC DNA]</scope>
    <source>
        <strain evidence="1 2">DSM 21081</strain>
    </source>
</reference>
<dbReference type="RefSeq" id="WP_373973484.1">
    <property type="nucleotide sequence ID" value="NZ_JBHDLJ010000021.1"/>
</dbReference>